<dbReference type="EMBL" id="CM043015">
    <property type="protein sequence ID" value="KAI4469364.1"/>
    <property type="molecule type" value="Genomic_DNA"/>
</dbReference>
<protein>
    <submittedName>
        <fullName evidence="1">Bnip - related</fullName>
    </submittedName>
</protein>
<evidence type="ECO:0000313" key="1">
    <source>
        <dbReference type="EMBL" id="KAI4469364.1"/>
    </source>
</evidence>
<dbReference type="Proteomes" id="UP001056778">
    <property type="component" value="Chromosome 1"/>
</dbReference>
<organism evidence="1 2">
    <name type="scientific">Holotrichia oblita</name>
    <name type="common">Chafer beetle</name>
    <dbReference type="NCBI Taxonomy" id="644536"/>
    <lineage>
        <taxon>Eukaryota</taxon>
        <taxon>Metazoa</taxon>
        <taxon>Ecdysozoa</taxon>
        <taxon>Arthropoda</taxon>
        <taxon>Hexapoda</taxon>
        <taxon>Insecta</taxon>
        <taxon>Pterygota</taxon>
        <taxon>Neoptera</taxon>
        <taxon>Endopterygota</taxon>
        <taxon>Coleoptera</taxon>
        <taxon>Polyphaga</taxon>
        <taxon>Scarabaeiformia</taxon>
        <taxon>Scarabaeidae</taxon>
        <taxon>Melolonthinae</taxon>
        <taxon>Holotrichia</taxon>
    </lineage>
</organism>
<comment type="caution">
    <text evidence="1">The sequence shown here is derived from an EMBL/GenBank/DDBJ whole genome shotgun (WGS) entry which is preliminary data.</text>
</comment>
<name>A0ACB9TRD9_HOLOL</name>
<reference evidence="1" key="1">
    <citation type="submission" date="2022-04" db="EMBL/GenBank/DDBJ databases">
        <title>Chromosome-scale genome assembly of Holotrichia oblita Faldermann.</title>
        <authorList>
            <person name="Rongchong L."/>
        </authorList>
    </citation>
    <scope>NUCLEOTIDE SEQUENCE</scope>
    <source>
        <strain evidence="1">81SQS9</strain>
    </source>
</reference>
<sequence length="367" mass="41982">MDSFLNYILKITALLQFPKNIHIIMGNEACDLDSTVSALSLAYFMHENRNQIEDSITLPLLNVKKEEFDLRIENCYVLDQIGVNRSTLFYKDTLNIKDLLNNYNVKVTLVDHHVLAQDQQYLKPNVVGIFDHRPRDLNVIWSDNVDIKMQLVGSCASLITEEIYAKNPSRLSPTLAKILYETVIFDTIGLSPQAGKVKPLDVEMSEKLEQFLQIPNPDHGGLFNKLWAEHNNVSHLTPRQLLIKDVKFVENVLIPGLPMLVKDFLKLPDILDSLKALCEEKNATIIILMGLEAKDGLTERDLGFYSTEEDSDLLKHIIDNLKRNDVLQLEEGTSSIAEIKHFKQNYKPSRKQLLPLVRDLLVEYKKC</sequence>
<accession>A0ACB9TRD9</accession>
<gene>
    <name evidence="1" type="ORF">MML48_1g00083</name>
</gene>
<evidence type="ECO:0000313" key="2">
    <source>
        <dbReference type="Proteomes" id="UP001056778"/>
    </source>
</evidence>
<keyword evidence="2" id="KW-1185">Reference proteome</keyword>
<proteinExistence type="predicted"/>